<keyword evidence="12" id="KW-1185">Reference proteome</keyword>
<evidence type="ECO:0000313" key="11">
    <source>
        <dbReference type="EMBL" id="SFL95290.1"/>
    </source>
</evidence>
<gene>
    <name evidence="11" type="ORF">SAMN04488125_13237</name>
</gene>
<dbReference type="Gene3D" id="3.40.50.300">
    <property type="entry name" value="P-loop containing nucleotide triphosphate hydrolases"/>
    <property type="match status" value="1"/>
</dbReference>
<keyword evidence="6 8" id="KW-1133">Transmembrane helix</keyword>
<evidence type="ECO:0000256" key="2">
    <source>
        <dbReference type="ARBA" id="ARBA00005417"/>
    </source>
</evidence>
<sequence length="549" mass="58774">MQPETSAAPPDRGALLRILAQCPRHLLVLALGASLAAAAAGIGMVAAANEMLAGRHDPQWLAAGFAAAALLGLAGRVGGGMLFARLGEGVLLDIRRTLAGRVAAAEFARVERLGASRVQSVMTDDAARVADFLVAFPNIVMNAVIVAGCLAYLAWTSLAAFALALATILGGSLVFHLGHARALKELDRAGTAQDELFAHFDGLFSGAKELKLNRERSEAFLKLSLERSIEEIRAHRLRGLHIYVAAAAIALFLVHALVGVLTFGTFSGAGSIVVFLYLMMPLDALLNNLPNAQQARVSMGRIDRLMAAVAEPEPVLTRAPATGFRELRLAGVRHRYYRESEDGMFELGPIDLAFRPGEVTILIGGNGSGKTTLAKVLTGLYRPDGGSILLDGAPITELDRARLRRLFSAVFSDFHLFPTLDGLSGPGAALDAQANALIAKLELGHKVSVTNGVLSTRSLSQGQRKRLALVVAYLEDRPFYLFDEWAADQDPAFREVFYRKLLPELRARGKAVLAISHDDRYFDVADRCVKLENGRLVEAGMTPAAQASA</sequence>
<comment type="similarity">
    <text evidence="2">Belongs to the ABC transporter superfamily.</text>
</comment>
<accession>A0A1I4LWD5</accession>
<dbReference type="PANTHER" id="PTHR24221:SF654">
    <property type="entry name" value="ATP-BINDING CASSETTE SUB-FAMILY B MEMBER 6"/>
    <property type="match status" value="1"/>
</dbReference>
<dbReference type="SUPFAM" id="SSF52540">
    <property type="entry name" value="P-loop containing nucleoside triphosphate hydrolases"/>
    <property type="match status" value="1"/>
</dbReference>
<dbReference type="STRING" id="414703.SAMN04488125_13237"/>
<dbReference type="EMBL" id="FOSV01000032">
    <property type="protein sequence ID" value="SFL95290.1"/>
    <property type="molecule type" value="Genomic_DNA"/>
</dbReference>
<evidence type="ECO:0000256" key="3">
    <source>
        <dbReference type="ARBA" id="ARBA00022692"/>
    </source>
</evidence>
<feature type="transmembrane region" description="Helical" evidence="8">
    <location>
        <begin position="132"/>
        <end position="153"/>
    </location>
</feature>
<organism evidence="11 12">
    <name type="scientific">Methylorubrum salsuginis</name>
    <dbReference type="NCBI Taxonomy" id="414703"/>
    <lineage>
        <taxon>Bacteria</taxon>
        <taxon>Pseudomonadati</taxon>
        <taxon>Pseudomonadota</taxon>
        <taxon>Alphaproteobacteria</taxon>
        <taxon>Hyphomicrobiales</taxon>
        <taxon>Methylobacteriaceae</taxon>
        <taxon>Methylorubrum</taxon>
    </lineage>
</organism>
<name>A0A1I4LWD5_9HYPH</name>
<feature type="domain" description="ABC transporter" evidence="9">
    <location>
        <begin position="327"/>
        <end position="549"/>
    </location>
</feature>
<protein>
    <submittedName>
        <fullName evidence="11">Putative ATP-binding cassette transporter</fullName>
    </submittedName>
</protein>
<evidence type="ECO:0000256" key="5">
    <source>
        <dbReference type="ARBA" id="ARBA00022840"/>
    </source>
</evidence>
<dbReference type="PROSITE" id="PS00211">
    <property type="entry name" value="ABC_TRANSPORTER_1"/>
    <property type="match status" value="1"/>
</dbReference>
<dbReference type="GO" id="GO:0005524">
    <property type="term" value="F:ATP binding"/>
    <property type="evidence" value="ECO:0007669"/>
    <property type="project" value="UniProtKB-KW"/>
</dbReference>
<dbReference type="InterPro" id="IPR017871">
    <property type="entry name" value="ABC_transporter-like_CS"/>
</dbReference>
<dbReference type="InterPro" id="IPR027417">
    <property type="entry name" value="P-loop_NTPase"/>
</dbReference>
<dbReference type="GO" id="GO:0005886">
    <property type="term" value="C:plasma membrane"/>
    <property type="evidence" value="ECO:0007669"/>
    <property type="project" value="UniProtKB-SubCell"/>
</dbReference>
<dbReference type="OrthoDB" id="9760776at2"/>
<dbReference type="InterPro" id="IPR003439">
    <property type="entry name" value="ABC_transporter-like_ATP-bd"/>
</dbReference>
<evidence type="ECO:0000256" key="6">
    <source>
        <dbReference type="ARBA" id="ARBA00022989"/>
    </source>
</evidence>
<dbReference type="GO" id="GO:0016887">
    <property type="term" value="F:ATP hydrolysis activity"/>
    <property type="evidence" value="ECO:0007669"/>
    <property type="project" value="InterPro"/>
</dbReference>
<feature type="transmembrane region" description="Helical" evidence="8">
    <location>
        <begin position="159"/>
        <end position="178"/>
    </location>
</feature>
<dbReference type="NCBIfam" id="TIGR01194">
    <property type="entry name" value="cyc_pep_trnsptr"/>
    <property type="match status" value="1"/>
</dbReference>
<dbReference type="GO" id="GO:0140359">
    <property type="term" value="F:ABC-type transporter activity"/>
    <property type="evidence" value="ECO:0007669"/>
    <property type="project" value="InterPro"/>
</dbReference>
<evidence type="ECO:0000256" key="1">
    <source>
        <dbReference type="ARBA" id="ARBA00004651"/>
    </source>
</evidence>
<keyword evidence="7 8" id="KW-0472">Membrane</keyword>
<keyword evidence="4" id="KW-0547">Nucleotide-binding</keyword>
<feature type="transmembrane region" description="Helical" evidence="8">
    <location>
        <begin position="242"/>
        <end position="263"/>
    </location>
</feature>
<evidence type="ECO:0000256" key="8">
    <source>
        <dbReference type="SAM" id="Phobius"/>
    </source>
</evidence>
<dbReference type="Pfam" id="PF00005">
    <property type="entry name" value="ABC_tran"/>
    <property type="match status" value="1"/>
</dbReference>
<dbReference type="InterPro" id="IPR011527">
    <property type="entry name" value="ABC1_TM_dom"/>
</dbReference>
<feature type="transmembrane region" description="Helical" evidence="8">
    <location>
        <begin position="269"/>
        <end position="289"/>
    </location>
</feature>
<keyword evidence="3 8" id="KW-0812">Transmembrane</keyword>
<dbReference type="PROSITE" id="PS50929">
    <property type="entry name" value="ABC_TM1F"/>
    <property type="match status" value="1"/>
</dbReference>
<comment type="subcellular location">
    <subcellularLocation>
        <location evidence="1">Cell membrane</location>
        <topology evidence="1">Multi-pass membrane protein</topology>
    </subcellularLocation>
</comment>
<dbReference type="SMART" id="SM00382">
    <property type="entry name" value="AAA"/>
    <property type="match status" value="1"/>
</dbReference>
<dbReference type="SUPFAM" id="SSF90123">
    <property type="entry name" value="ABC transporter transmembrane region"/>
    <property type="match status" value="1"/>
</dbReference>
<dbReference type="GO" id="GO:0034040">
    <property type="term" value="F:ATPase-coupled lipid transmembrane transporter activity"/>
    <property type="evidence" value="ECO:0007669"/>
    <property type="project" value="TreeGrafter"/>
</dbReference>
<dbReference type="Gene3D" id="1.20.1560.10">
    <property type="entry name" value="ABC transporter type 1, transmembrane domain"/>
    <property type="match status" value="1"/>
</dbReference>
<proteinExistence type="inferred from homology"/>
<dbReference type="InterPro" id="IPR003593">
    <property type="entry name" value="AAA+_ATPase"/>
</dbReference>
<feature type="transmembrane region" description="Helical" evidence="8">
    <location>
        <begin position="60"/>
        <end position="86"/>
    </location>
</feature>
<dbReference type="AlphaFoldDB" id="A0A1I4LWD5"/>
<dbReference type="GO" id="GO:1904680">
    <property type="term" value="F:peptide transmembrane transporter activity"/>
    <property type="evidence" value="ECO:0007669"/>
    <property type="project" value="InterPro"/>
</dbReference>
<dbReference type="RefSeq" id="WP_091951589.1">
    <property type="nucleotide sequence ID" value="NZ_FOSV01000032.1"/>
</dbReference>
<evidence type="ECO:0000259" key="9">
    <source>
        <dbReference type="PROSITE" id="PS50893"/>
    </source>
</evidence>
<evidence type="ECO:0000256" key="7">
    <source>
        <dbReference type="ARBA" id="ARBA00023136"/>
    </source>
</evidence>
<keyword evidence="5 11" id="KW-0067">ATP-binding</keyword>
<reference evidence="12" key="1">
    <citation type="submission" date="2016-10" db="EMBL/GenBank/DDBJ databases">
        <authorList>
            <person name="Varghese N."/>
            <person name="Submissions S."/>
        </authorList>
    </citation>
    <scope>NUCLEOTIDE SEQUENCE [LARGE SCALE GENOMIC DNA]</scope>
    <source>
        <strain evidence="12">CGMCC 1.6474</strain>
    </source>
</reference>
<dbReference type="GO" id="GO:0015833">
    <property type="term" value="P:peptide transport"/>
    <property type="evidence" value="ECO:0007669"/>
    <property type="project" value="InterPro"/>
</dbReference>
<dbReference type="PROSITE" id="PS50893">
    <property type="entry name" value="ABC_TRANSPORTER_2"/>
    <property type="match status" value="1"/>
</dbReference>
<evidence type="ECO:0000313" key="12">
    <source>
        <dbReference type="Proteomes" id="UP000198804"/>
    </source>
</evidence>
<dbReference type="PANTHER" id="PTHR24221">
    <property type="entry name" value="ATP-BINDING CASSETTE SUB-FAMILY B"/>
    <property type="match status" value="1"/>
</dbReference>
<feature type="transmembrane region" description="Helical" evidence="8">
    <location>
        <begin position="26"/>
        <end position="48"/>
    </location>
</feature>
<dbReference type="InterPro" id="IPR005898">
    <property type="entry name" value="Cyc_pep_transpt_SyrD/YojI"/>
</dbReference>
<evidence type="ECO:0000259" key="10">
    <source>
        <dbReference type="PROSITE" id="PS50929"/>
    </source>
</evidence>
<dbReference type="InterPro" id="IPR039421">
    <property type="entry name" value="Type_1_exporter"/>
</dbReference>
<dbReference type="Proteomes" id="UP000198804">
    <property type="component" value="Unassembled WGS sequence"/>
</dbReference>
<feature type="domain" description="ABC transmembrane type-1" evidence="10">
    <location>
        <begin position="26"/>
        <end position="294"/>
    </location>
</feature>
<evidence type="ECO:0000256" key="4">
    <source>
        <dbReference type="ARBA" id="ARBA00022741"/>
    </source>
</evidence>
<dbReference type="InterPro" id="IPR036640">
    <property type="entry name" value="ABC1_TM_sf"/>
</dbReference>